<evidence type="ECO:0000313" key="3">
    <source>
        <dbReference type="Proteomes" id="UP000516173"/>
    </source>
</evidence>
<reference evidence="2 3" key="1">
    <citation type="submission" date="2020-08" db="EMBL/GenBank/DDBJ databases">
        <title>Genome Sequencing of Nocardia wallacei strain FMUON74 and assembly.</title>
        <authorList>
            <person name="Toyokawa M."/>
            <person name="Uesaka K."/>
        </authorList>
    </citation>
    <scope>NUCLEOTIDE SEQUENCE [LARGE SCALE GENOMIC DNA]</scope>
    <source>
        <strain evidence="2 3">FMUON74</strain>
    </source>
</reference>
<feature type="chain" id="PRO_5028945271" description="Lipoprotein" evidence="1">
    <location>
        <begin position="27"/>
        <end position="133"/>
    </location>
</feature>
<name>A0A7G1KG75_9NOCA</name>
<accession>A0A7G1KG75</accession>
<protein>
    <recommendedName>
        <fullName evidence="4">Lipoprotein</fullName>
    </recommendedName>
</protein>
<feature type="signal peptide" evidence="1">
    <location>
        <begin position="1"/>
        <end position="26"/>
    </location>
</feature>
<evidence type="ECO:0008006" key="4">
    <source>
        <dbReference type="Google" id="ProtNLM"/>
    </source>
</evidence>
<dbReference type="KEGG" id="nwl:NWFMUON74_18900"/>
<dbReference type="AlphaFoldDB" id="A0A7G1KG75"/>
<evidence type="ECO:0000256" key="1">
    <source>
        <dbReference type="SAM" id="SignalP"/>
    </source>
</evidence>
<keyword evidence="3" id="KW-1185">Reference proteome</keyword>
<dbReference type="GeneID" id="80346455"/>
<organism evidence="2 3">
    <name type="scientific">Nocardia wallacei</name>
    <dbReference type="NCBI Taxonomy" id="480035"/>
    <lineage>
        <taxon>Bacteria</taxon>
        <taxon>Bacillati</taxon>
        <taxon>Actinomycetota</taxon>
        <taxon>Actinomycetes</taxon>
        <taxon>Mycobacteriales</taxon>
        <taxon>Nocardiaceae</taxon>
        <taxon>Nocardia</taxon>
    </lineage>
</organism>
<dbReference type="RefSeq" id="WP_187687423.1">
    <property type="nucleotide sequence ID" value="NZ_AP023396.1"/>
</dbReference>
<proteinExistence type="predicted"/>
<keyword evidence="1" id="KW-0732">Signal</keyword>
<sequence length="133" mass="13790">MRGRTLVIAGAVAAAVTVLGSGTAAADPATNVPGDGLYRVGVDIQPGIYQAPGTTDPVHACYWQRLRKVPEASDPDPNQFIIASDLTRTTPVRVLIKPGDVAFQTTNCGPWVMVPAPPPTGSYGPGGLFGSEF</sequence>
<dbReference type="EMBL" id="AP023396">
    <property type="protein sequence ID" value="BCK54118.1"/>
    <property type="molecule type" value="Genomic_DNA"/>
</dbReference>
<dbReference type="Proteomes" id="UP000516173">
    <property type="component" value="Chromosome"/>
</dbReference>
<evidence type="ECO:0000313" key="2">
    <source>
        <dbReference type="EMBL" id="BCK54118.1"/>
    </source>
</evidence>
<gene>
    <name evidence="2" type="ORF">NWFMUON74_18900</name>
</gene>